<sequence length="285" mass="30665">MLGMSRTDDVDLLRASRQAWGALETLHVLGYFADDVRDAYVALGLHPRLSYFAARSAAFGAVGPEVPAATFYVFAPWLHAKALPASWSVASPEQVQQARRDGMAVVLERVVADADVSELLDLARTACAGLTAHGRPLYAAHAGLAWPDEPRLALWHAATLIREHRGDGHVAALLRAGLDPVESIVVGGLFAGNTGFMRSSRGWSDEEWAAATARLRERGLVDGDSLTDEGLAFRKDLERETDRMALEGWAHLGLDGTRRVAELAAPLRAAALASGILPDWISSRG</sequence>
<gene>
    <name evidence="1" type="ORF">GCM10009721_40890</name>
</gene>
<reference evidence="2" key="1">
    <citation type="journal article" date="2019" name="Int. J. Syst. Evol. Microbiol.">
        <title>The Global Catalogue of Microorganisms (GCM) 10K type strain sequencing project: providing services to taxonomists for standard genome sequencing and annotation.</title>
        <authorList>
            <consortium name="The Broad Institute Genomics Platform"/>
            <consortium name="The Broad Institute Genome Sequencing Center for Infectious Disease"/>
            <person name="Wu L."/>
            <person name="Ma J."/>
        </authorList>
    </citation>
    <scope>NUCLEOTIDE SEQUENCE [LARGE SCALE GENOMIC DNA]</scope>
    <source>
        <strain evidence="2">JCM 1365</strain>
    </source>
</reference>
<accession>A0ABQ2IIL1</accession>
<keyword evidence="2" id="KW-1185">Reference proteome</keyword>
<evidence type="ECO:0000313" key="1">
    <source>
        <dbReference type="EMBL" id="GGN08814.1"/>
    </source>
</evidence>
<evidence type="ECO:0008006" key="3">
    <source>
        <dbReference type="Google" id="ProtNLM"/>
    </source>
</evidence>
<dbReference type="InterPro" id="IPR054058">
    <property type="entry name" value="HTH_67"/>
</dbReference>
<dbReference type="Pfam" id="PF21863">
    <property type="entry name" value="HTH_67"/>
    <property type="match status" value="1"/>
</dbReference>
<comment type="caution">
    <text evidence="1">The sequence shown here is derived from an EMBL/GenBank/DDBJ whole genome shotgun (WGS) entry which is preliminary data.</text>
</comment>
<proteinExistence type="predicted"/>
<organism evidence="1 2">
    <name type="scientific">Terrabacter tumescens</name>
    <dbReference type="NCBI Taxonomy" id="60443"/>
    <lineage>
        <taxon>Bacteria</taxon>
        <taxon>Bacillati</taxon>
        <taxon>Actinomycetota</taxon>
        <taxon>Actinomycetes</taxon>
        <taxon>Micrococcales</taxon>
        <taxon>Intrasporangiaceae</taxon>
        <taxon>Terrabacter</taxon>
    </lineage>
</organism>
<evidence type="ECO:0000313" key="2">
    <source>
        <dbReference type="Proteomes" id="UP000623461"/>
    </source>
</evidence>
<name>A0ABQ2IIL1_9MICO</name>
<dbReference type="NCBIfam" id="NF047719">
    <property type="entry name" value="SCO6745_fam_HTH"/>
    <property type="match status" value="1"/>
</dbReference>
<protein>
    <recommendedName>
        <fullName evidence="3">SalK</fullName>
    </recommendedName>
</protein>
<dbReference type="EMBL" id="BMNZ01000010">
    <property type="protein sequence ID" value="GGN08814.1"/>
    <property type="molecule type" value="Genomic_DNA"/>
</dbReference>
<dbReference type="Proteomes" id="UP000623461">
    <property type="component" value="Unassembled WGS sequence"/>
</dbReference>